<organism evidence="1 2">
    <name type="scientific">Sphingobacterium pedocola</name>
    <dbReference type="NCBI Taxonomy" id="2082722"/>
    <lineage>
        <taxon>Bacteria</taxon>
        <taxon>Pseudomonadati</taxon>
        <taxon>Bacteroidota</taxon>
        <taxon>Sphingobacteriia</taxon>
        <taxon>Sphingobacteriales</taxon>
        <taxon>Sphingobacteriaceae</taxon>
        <taxon>Sphingobacterium</taxon>
    </lineage>
</organism>
<keyword evidence="2" id="KW-1185">Reference proteome</keyword>
<dbReference type="EMBL" id="PSKQ01000017">
    <property type="protein sequence ID" value="MBE8720463.1"/>
    <property type="molecule type" value="Genomic_DNA"/>
</dbReference>
<evidence type="ECO:0000313" key="1">
    <source>
        <dbReference type="EMBL" id="MBE8720463.1"/>
    </source>
</evidence>
<dbReference type="RefSeq" id="WP_196938143.1">
    <property type="nucleotide sequence ID" value="NZ_MU158689.1"/>
</dbReference>
<accession>A0ABR9T543</accession>
<proteinExistence type="predicted"/>
<protein>
    <submittedName>
        <fullName evidence="1">Uncharacterized protein</fullName>
    </submittedName>
</protein>
<reference evidence="1 2" key="1">
    <citation type="submission" date="2018-02" db="EMBL/GenBank/DDBJ databases">
        <title>Sphingobacterium KA21.</title>
        <authorList>
            <person name="Vasarhelyi B.M."/>
            <person name="Deshmukh S."/>
            <person name="Balint B."/>
            <person name="Kukolya J."/>
        </authorList>
    </citation>
    <scope>NUCLEOTIDE SEQUENCE [LARGE SCALE GENOMIC DNA]</scope>
    <source>
        <strain evidence="1 2">Ka21</strain>
    </source>
</reference>
<sequence length="82" mass="9395">MIYRSNGDIKEELAWTKVSHSYKEASLRTFVAQMSRWHGFTVKDMNCIPKDGRINASICYKSSNEEVFAAIRKAGITLSLHR</sequence>
<name>A0ABR9T543_9SPHI</name>
<gene>
    <name evidence="1" type="ORF">C4F40_06975</name>
</gene>
<evidence type="ECO:0000313" key="2">
    <source>
        <dbReference type="Proteomes" id="UP000618319"/>
    </source>
</evidence>
<comment type="caution">
    <text evidence="1">The sequence shown here is derived from an EMBL/GenBank/DDBJ whole genome shotgun (WGS) entry which is preliminary data.</text>
</comment>
<dbReference type="Proteomes" id="UP000618319">
    <property type="component" value="Unassembled WGS sequence"/>
</dbReference>